<dbReference type="InterPro" id="IPR039670">
    <property type="entry name" value="NPC2-like"/>
</dbReference>
<dbReference type="PANTHER" id="PTHR11306:SF0">
    <property type="entry name" value="PHOSPHATIDYLGLYCEROL_PHOSPHATIDYLINOSITOL TRANSFER PROTEIN"/>
    <property type="match status" value="1"/>
</dbReference>
<evidence type="ECO:0000256" key="3">
    <source>
        <dbReference type="ARBA" id="ARBA00011245"/>
    </source>
</evidence>
<name>A0A9P6J5Y9_9FUNG</name>
<reference evidence="10" key="1">
    <citation type="journal article" date="2020" name="Fungal Divers.">
        <title>Resolving the Mortierellaceae phylogeny through synthesis of multi-gene phylogenetics and phylogenomics.</title>
        <authorList>
            <person name="Vandepol N."/>
            <person name="Liber J."/>
            <person name="Desiro A."/>
            <person name="Na H."/>
            <person name="Kennedy M."/>
            <person name="Barry K."/>
            <person name="Grigoriev I.V."/>
            <person name="Miller A.N."/>
            <person name="O'Donnell K."/>
            <person name="Stajich J.E."/>
            <person name="Bonito G."/>
        </authorList>
    </citation>
    <scope>NUCLEOTIDE SEQUENCE</scope>
    <source>
        <strain evidence="10">MES-2147</strain>
    </source>
</reference>
<evidence type="ECO:0000313" key="11">
    <source>
        <dbReference type="Proteomes" id="UP000749646"/>
    </source>
</evidence>
<accession>A0A9P6J5Y9</accession>
<evidence type="ECO:0000256" key="8">
    <source>
        <dbReference type="SAM" id="SignalP"/>
    </source>
</evidence>
<dbReference type="InterPro" id="IPR003172">
    <property type="entry name" value="ML_dom"/>
</dbReference>
<evidence type="ECO:0000256" key="2">
    <source>
        <dbReference type="ARBA" id="ARBA00006370"/>
    </source>
</evidence>
<dbReference type="EMBL" id="JAAAHW010006490">
    <property type="protein sequence ID" value="KAF9959792.1"/>
    <property type="molecule type" value="Genomic_DNA"/>
</dbReference>
<feature type="chain" id="PRO_5040316125" description="Phosphatidylglycerol/phosphatidylinositol transfer protein" evidence="8">
    <location>
        <begin position="19"/>
        <end position="152"/>
    </location>
</feature>
<evidence type="ECO:0000256" key="6">
    <source>
        <dbReference type="ARBA" id="ARBA00022729"/>
    </source>
</evidence>
<dbReference type="SUPFAM" id="SSF81296">
    <property type="entry name" value="E set domains"/>
    <property type="match status" value="1"/>
</dbReference>
<gene>
    <name evidence="10" type="ORF">BGZ65_000045</name>
</gene>
<comment type="caution">
    <text evidence="10">The sequence shown here is derived from an EMBL/GenBank/DDBJ whole genome shotgun (WGS) entry which is preliminary data.</text>
</comment>
<keyword evidence="7" id="KW-0445">Lipid transport</keyword>
<protein>
    <recommendedName>
        <fullName evidence="4">Phosphatidylglycerol/phosphatidylinositol transfer protein</fullName>
    </recommendedName>
</protein>
<evidence type="ECO:0000256" key="7">
    <source>
        <dbReference type="ARBA" id="ARBA00023055"/>
    </source>
</evidence>
<dbReference type="PANTHER" id="PTHR11306">
    <property type="entry name" value="NIEMANN PICK TYPE C2 PROTEIN NPC2-RELATED"/>
    <property type="match status" value="1"/>
</dbReference>
<comment type="subunit">
    <text evidence="3">Monomer.</text>
</comment>
<keyword evidence="6 8" id="KW-0732">Signal</keyword>
<evidence type="ECO:0000259" key="9">
    <source>
        <dbReference type="SMART" id="SM00737"/>
    </source>
</evidence>
<sequence length="152" mass="15273">MKFFAAIAVLAVAAVAKAQSPVFSDCSAGVSTDISVTGLTLAPYPLCIGQTVCATITGTLSNPITAGSTLSIIGRYLGRVVYSDNHDLCTVLAASGLPCTVNPPKSTVTACIPVLSSAPASIPVALTIQAVNGNSNLIFCQSATVTAQNCPV</sequence>
<feature type="signal peptide" evidence="8">
    <location>
        <begin position="1"/>
        <end position="18"/>
    </location>
</feature>
<comment type="similarity">
    <text evidence="2">Belongs to the NPC2 family.</text>
</comment>
<evidence type="ECO:0000313" key="10">
    <source>
        <dbReference type="EMBL" id="KAF9959792.1"/>
    </source>
</evidence>
<comment type="function">
    <text evidence="1">Catalyzes the intermembrane transfer of phosphatidylglycerol and phosphatidylinositol.</text>
</comment>
<feature type="domain" description="MD-2-related lipid-recognition" evidence="9">
    <location>
        <begin position="23"/>
        <end position="145"/>
    </location>
</feature>
<dbReference type="AlphaFoldDB" id="A0A9P6J5Y9"/>
<evidence type="ECO:0000256" key="1">
    <source>
        <dbReference type="ARBA" id="ARBA00002053"/>
    </source>
</evidence>
<evidence type="ECO:0000256" key="5">
    <source>
        <dbReference type="ARBA" id="ARBA00022448"/>
    </source>
</evidence>
<dbReference type="OrthoDB" id="2405630at2759"/>
<keyword evidence="11" id="KW-1185">Reference proteome</keyword>
<keyword evidence="5" id="KW-0813">Transport</keyword>
<dbReference type="InterPro" id="IPR014756">
    <property type="entry name" value="Ig_E-set"/>
</dbReference>
<proteinExistence type="inferred from homology"/>
<organism evidence="10 11">
    <name type="scientific">Modicella reniformis</name>
    <dbReference type="NCBI Taxonomy" id="1440133"/>
    <lineage>
        <taxon>Eukaryota</taxon>
        <taxon>Fungi</taxon>
        <taxon>Fungi incertae sedis</taxon>
        <taxon>Mucoromycota</taxon>
        <taxon>Mortierellomycotina</taxon>
        <taxon>Mortierellomycetes</taxon>
        <taxon>Mortierellales</taxon>
        <taxon>Mortierellaceae</taxon>
        <taxon>Modicella</taxon>
    </lineage>
</organism>
<dbReference type="GO" id="GO:0032934">
    <property type="term" value="F:sterol binding"/>
    <property type="evidence" value="ECO:0007669"/>
    <property type="project" value="InterPro"/>
</dbReference>
<dbReference type="GO" id="GO:0015918">
    <property type="term" value="P:sterol transport"/>
    <property type="evidence" value="ECO:0007669"/>
    <property type="project" value="InterPro"/>
</dbReference>
<dbReference type="SMART" id="SM00737">
    <property type="entry name" value="ML"/>
    <property type="match status" value="1"/>
</dbReference>
<dbReference type="Pfam" id="PF02221">
    <property type="entry name" value="E1_DerP2_DerF2"/>
    <property type="match status" value="1"/>
</dbReference>
<dbReference type="Gene3D" id="2.60.40.770">
    <property type="match status" value="1"/>
</dbReference>
<dbReference type="Proteomes" id="UP000749646">
    <property type="component" value="Unassembled WGS sequence"/>
</dbReference>
<evidence type="ECO:0000256" key="4">
    <source>
        <dbReference type="ARBA" id="ARBA00016056"/>
    </source>
</evidence>